<dbReference type="SUPFAM" id="SSF75304">
    <property type="entry name" value="Amidase signature (AS) enzymes"/>
    <property type="match status" value="1"/>
</dbReference>
<dbReference type="PANTHER" id="PTHR11895:SF7">
    <property type="entry name" value="GLUTAMYL-TRNA(GLN) AMIDOTRANSFERASE SUBUNIT A, MITOCHONDRIAL"/>
    <property type="match status" value="1"/>
</dbReference>
<dbReference type="OrthoDB" id="9811471at2"/>
<sequence>MPPALLVQATAVELLALYRSRSASPVEALRAVLAHVERHGAPLNAFALLDEERALEAARASEARWARGEPVGRLDGVPVSVKDLLLTRGWPTRRGSRTVDAAGPWTEDAPAVARLREHGAVLFGKTTTSEFGLKGLGDSPLTGITRNAWDPRRTPGGSSAGAVTAVAAGFGPLAVGTDGGGSIRVPSAFSGVVGCKPTFGRVPAHPASVVGVPPHVGPIARTVGDAALLLSVLSGPDDRDPFRAPPPREDALYLGALVAVDAPGASDALDPSGALDARFLRRVRVGVSATLGYVDLPGDTRACFDAAVALLRRLGAEVEEVAPPFADPGGVLRTLFAARAAHTVRELGPEQRALLDPAVQSAAAQGEALSAVAYLEAERQRAELALAMAVFHRRFDLLVTPTSAGAAPLIDGGALPPSFAAPFSLTRQPAISVPMGLTSAGLPLGLQIVGRHFEEALVLRAALAIERESAPLRAPPLRAS</sequence>
<dbReference type="NCBIfam" id="NF004815">
    <property type="entry name" value="PRK06169.1"/>
    <property type="match status" value="1"/>
</dbReference>
<proteinExistence type="inferred from homology"/>
<dbReference type="AlphaFoldDB" id="A9G0P9"/>
<evidence type="ECO:0000313" key="4">
    <source>
        <dbReference type="Proteomes" id="UP000002139"/>
    </source>
</evidence>
<dbReference type="KEGG" id="scl:sce2263"/>
<reference evidence="3 4" key="1">
    <citation type="journal article" date="2007" name="Nat. Biotechnol.">
        <title>Complete genome sequence of the myxobacterium Sorangium cellulosum.</title>
        <authorList>
            <person name="Schneiker S."/>
            <person name="Perlova O."/>
            <person name="Kaiser O."/>
            <person name="Gerth K."/>
            <person name="Alici A."/>
            <person name="Altmeyer M.O."/>
            <person name="Bartels D."/>
            <person name="Bekel T."/>
            <person name="Beyer S."/>
            <person name="Bode E."/>
            <person name="Bode H.B."/>
            <person name="Bolten C.J."/>
            <person name="Choudhuri J.V."/>
            <person name="Doss S."/>
            <person name="Elnakady Y.A."/>
            <person name="Frank B."/>
            <person name="Gaigalat L."/>
            <person name="Goesmann A."/>
            <person name="Groeger C."/>
            <person name="Gross F."/>
            <person name="Jelsbak L."/>
            <person name="Jelsbak L."/>
            <person name="Kalinowski J."/>
            <person name="Kegler C."/>
            <person name="Knauber T."/>
            <person name="Konietzny S."/>
            <person name="Kopp M."/>
            <person name="Krause L."/>
            <person name="Krug D."/>
            <person name="Linke B."/>
            <person name="Mahmud T."/>
            <person name="Martinez-Arias R."/>
            <person name="McHardy A.C."/>
            <person name="Merai M."/>
            <person name="Meyer F."/>
            <person name="Mormann S."/>
            <person name="Munoz-Dorado J."/>
            <person name="Perez J."/>
            <person name="Pradella S."/>
            <person name="Rachid S."/>
            <person name="Raddatz G."/>
            <person name="Rosenau F."/>
            <person name="Rueckert C."/>
            <person name="Sasse F."/>
            <person name="Scharfe M."/>
            <person name="Schuster S.C."/>
            <person name="Suen G."/>
            <person name="Treuner-Lange A."/>
            <person name="Velicer G.J."/>
            <person name="Vorholter F.-J."/>
            <person name="Weissman K.J."/>
            <person name="Welch R.D."/>
            <person name="Wenzel S.C."/>
            <person name="Whitworth D.E."/>
            <person name="Wilhelm S."/>
            <person name="Wittmann C."/>
            <person name="Bloecker H."/>
            <person name="Puehler A."/>
            <person name="Mueller R."/>
        </authorList>
    </citation>
    <scope>NUCLEOTIDE SEQUENCE [LARGE SCALE GENOMIC DNA]</scope>
    <source>
        <strain evidence="4">So ce56</strain>
    </source>
</reference>
<dbReference type="InterPro" id="IPR023631">
    <property type="entry name" value="Amidase_dom"/>
</dbReference>
<name>A9G0P9_SORC5</name>
<dbReference type="Proteomes" id="UP000002139">
    <property type="component" value="Chromosome"/>
</dbReference>
<keyword evidence="3" id="KW-0436">Ligase</keyword>
<dbReference type="InterPro" id="IPR036928">
    <property type="entry name" value="AS_sf"/>
</dbReference>
<dbReference type="Pfam" id="PF01425">
    <property type="entry name" value="Amidase"/>
    <property type="match status" value="1"/>
</dbReference>
<dbReference type="eggNOG" id="COG0154">
    <property type="taxonomic scope" value="Bacteria"/>
</dbReference>
<dbReference type="EMBL" id="AM746676">
    <property type="protein sequence ID" value="CAN92422.1"/>
    <property type="molecule type" value="Genomic_DNA"/>
</dbReference>
<gene>
    <name evidence="3" type="ordered locus">sce2263</name>
</gene>
<evidence type="ECO:0000259" key="2">
    <source>
        <dbReference type="Pfam" id="PF01425"/>
    </source>
</evidence>
<dbReference type="GO" id="GO:0016874">
    <property type="term" value="F:ligase activity"/>
    <property type="evidence" value="ECO:0007669"/>
    <property type="project" value="UniProtKB-KW"/>
</dbReference>
<protein>
    <submittedName>
        <fullName evidence="3">Sorangium cellulosum 'So ce 56' complete genome</fullName>
        <ecNumber evidence="3">6.3.5.-</ecNumber>
    </submittedName>
</protein>
<dbReference type="STRING" id="448385.sce2263"/>
<dbReference type="HOGENOM" id="CLU_009600_0_4_7"/>
<evidence type="ECO:0000256" key="1">
    <source>
        <dbReference type="ARBA" id="ARBA00009199"/>
    </source>
</evidence>
<dbReference type="PANTHER" id="PTHR11895">
    <property type="entry name" value="TRANSAMIDASE"/>
    <property type="match status" value="1"/>
</dbReference>
<dbReference type="BioCyc" id="SCEL448385:SCE_RS11615-MONOMER"/>
<dbReference type="EC" id="6.3.5.-" evidence="3"/>
<dbReference type="Gene3D" id="3.90.1300.10">
    <property type="entry name" value="Amidase signature (AS) domain"/>
    <property type="match status" value="1"/>
</dbReference>
<organism evidence="3 4">
    <name type="scientific">Sorangium cellulosum (strain So ce56)</name>
    <name type="common">Polyangium cellulosum (strain So ce56)</name>
    <dbReference type="NCBI Taxonomy" id="448385"/>
    <lineage>
        <taxon>Bacteria</taxon>
        <taxon>Pseudomonadati</taxon>
        <taxon>Myxococcota</taxon>
        <taxon>Polyangia</taxon>
        <taxon>Polyangiales</taxon>
        <taxon>Polyangiaceae</taxon>
        <taxon>Sorangium</taxon>
    </lineage>
</organism>
<comment type="similarity">
    <text evidence="1">Belongs to the amidase family.</text>
</comment>
<dbReference type="RefSeq" id="WP_012234896.1">
    <property type="nucleotide sequence ID" value="NC_010162.1"/>
</dbReference>
<accession>A9G0P9</accession>
<keyword evidence="4" id="KW-1185">Reference proteome</keyword>
<feature type="domain" description="Amidase" evidence="2">
    <location>
        <begin position="27"/>
        <end position="459"/>
    </location>
</feature>
<evidence type="ECO:0000313" key="3">
    <source>
        <dbReference type="EMBL" id="CAN92422.1"/>
    </source>
</evidence>
<dbReference type="InterPro" id="IPR000120">
    <property type="entry name" value="Amidase"/>
</dbReference>